<dbReference type="Pfam" id="PF02979">
    <property type="entry name" value="NHase_alpha"/>
    <property type="match status" value="1"/>
</dbReference>
<evidence type="ECO:0000256" key="1">
    <source>
        <dbReference type="ARBA" id="ARBA00022723"/>
    </source>
</evidence>
<dbReference type="GO" id="GO:0003824">
    <property type="term" value="F:catalytic activity"/>
    <property type="evidence" value="ECO:0007669"/>
    <property type="project" value="InterPro"/>
</dbReference>
<dbReference type="RefSeq" id="WP_065700917.1">
    <property type="nucleotide sequence ID" value="NZ_CP049208.1"/>
</dbReference>
<sequence length="221" mass="25008">MSEFCDGHHEHGHDLEHDHDHPHSHSEPSPESIALLETVLRSLIYRGVITEVELEAKMRQADAGDWTNGARIVVKAWTDPAFKQQMLQDGRAAVGAADISIPPMGPLGWLEDRDDLHHLVVCTLCSCYPRWLLGYPPEWYKDPVYRARAVRNPRALLAEWDLPFAEEVEVRTVDSTADFRWLVLPQRPAGTDGWSEEQLLELLTPNCLIGAELPKQPNGLR</sequence>
<dbReference type="KEGG" id="arui:G6M88_23135"/>
<proteinExistence type="predicted"/>
<keyword evidence="7" id="KW-1185">Reference proteome</keyword>
<reference evidence="4 7" key="1">
    <citation type="journal article" date="2020" name="Science">
        <title>Unexpected conservation and global transmission of agrobacterial virulence plasmids.</title>
        <authorList>
            <person name="Weisberg A.J."/>
            <person name="Davis E.W. 2nd"/>
            <person name="Tabima J."/>
            <person name="Belcher M.S."/>
            <person name="Miller M."/>
            <person name="Kuo C.H."/>
            <person name="Loper J.E."/>
            <person name="Grunwald N.J."/>
            <person name="Putnam M.L."/>
            <person name="Chang J.H."/>
        </authorList>
    </citation>
    <scope>NUCLEOTIDE SEQUENCE [LARGE SCALE GENOMIC DNA]</scope>
    <source>
        <strain evidence="4 7">A19/93</strain>
    </source>
</reference>
<name>A0AAE7UQV0_9HYPH</name>
<feature type="domain" description="Nitrile hydratase alpha/Thiocyanate hydrolase gamma" evidence="3">
    <location>
        <begin position="38"/>
        <end position="211"/>
    </location>
</feature>
<evidence type="ECO:0000313" key="7">
    <source>
        <dbReference type="Proteomes" id="UP000822331"/>
    </source>
</evidence>
<dbReference type="Proteomes" id="UP000822331">
    <property type="component" value="Unassembled WGS sequence"/>
</dbReference>
<dbReference type="Proteomes" id="UP000663912">
    <property type="component" value="Plasmid pW2_73_1"/>
</dbReference>
<feature type="compositionally biased region" description="Basic and acidic residues" evidence="2">
    <location>
        <begin position="1"/>
        <end position="28"/>
    </location>
</feature>
<accession>A0AAE7UQV0</accession>
<dbReference type="InterPro" id="IPR004232">
    <property type="entry name" value="CN_Hdrtase_a/SCN_Hdrlase_g"/>
</dbReference>
<organism evidence="5 6">
    <name type="scientific">Agrobacterium rubi</name>
    <dbReference type="NCBI Taxonomy" id="28099"/>
    <lineage>
        <taxon>Bacteria</taxon>
        <taxon>Pseudomonadati</taxon>
        <taxon>Pseudomonadota</taxon>
        <taxon>Alphaproteobacteria</taxon>
        <taxon>Hyphomicrobiales</taxon>
        <taxon>Rhizobiaceae</taxon>
        <taxon>Rhizobium/Agrobacterium group</taxon>
        <taxon>Agrobacterium</taxon>
    </lineage>
</organism>
<dbReference type="EMBL" id="CP049208">
    <property type="protein sequence ID" value="QTG03353.1"/>
    <property type="molecule type" value="Genomic_DNA"/>
</dbReference>
<gene>
    <name evidence="4" type="ORF">G6L72_24270</name>
    <name evidence="5" type="ORF">G6M88_23135</name>
</gene>
<dbReference type="SUPFAM" id="SSF56209">
    <property type="entry name" value="Nitrile hydratase alpha chain"/>
    <property type="match status" value="1"/>
</dbReference>
<dbReference type="EMBL" id="JAAMCP010000017">
    <property type="protein sequence ID" value="NTF39808.1"/>
    <property type="molecule type" value="Genomic_DNA"/>
</dbReference>
<evidence type="ECO:0000313" key="4">
    <source>
        <dbReference type="EMBL" id="NTF39808.1"/>
    </source>
</evidence>
<feature type="region of interest" description="Disordered" evidence="2">
    <location>
        <begin position="1"/>
        <end position="31"/>
    </location>
</feature>
<evidence type="ECO:0000256" key="2">
    <source>
        <dbReference type="SAM" id="MobiDB-lite"/>
    </source>
</evidence>
<evidence type="ECO:0000313" key="6">
    <source>
        <dbReference type="Proteomes" id="UP000663912"/>
    </source>
</evidence>
<dbReference type="Gene3D" id="3.90.330.10">
    <property type="entry name" value="Nitrile hydratase alpha /Thiocyanate hydrolase gamma"/>
    <property type="match status" value="1"/>
</dbReference>
<dbReference type="AlphaFoldDB" id="A0AAE7UQV0"/>
<geneLocation type="plasmid" evidence="5 6">
    <name>pW2_73_1</name>
</geneLocation>
<evidence type="ECO:0000313" key="5">
    <source>
        <dbReference type="EMBL" id="QTG03353.1"/>
    </source>
</evidence>
<evidence type="ECO:0000259" key="3">
    <source>
        <dbReference type="Pfam" id="PF02979"/>
    </source>
</evidence>
<reference evidence="5" key="2">
    <citation type="submission" date="2020-02" db="EMBL/GenBank/DDBJ databases">
        <title>Unexpected conservation and global transmission of agrobacterial virulence plasmids.</title>
        <authorList>
            <person name="Weisberg A.J."/>
            <person name="Davis E.W. II"/>
            <person name="Tabima J.R."/>
            <person name="Belcher M.S."/>
            <person name="Miller M."/>
            <person name="Kuo C.-H."/>
            <person name="Loper J.E."/>
            <person name="Grunwald N.J."/>
            <person name="Putnam M.L."/>
            <person name="Chang J.H."/>
        </authorList>
    </citation>
    <scope>NUCLEOTIDE SEQUENCE</scope>
    <source>
        <strain evidence="5">W2/73</strain>
        <plasmid evidence="5">pW2_73_1</plasmid>
    </source>
</reference>
<dbReference type="InterPro" id="IPR036648">
    <property type="entry name" value="CN_Hdrase_a/SCN_Hdrase_g_sf"/>
</dbReference>
<dbReference type="GO" id="GO:0046914">
    <property type="term" value="F:transition metal ion binding"/>
    <property type="evidence" value="ECO:0007669"/>
    <property type="project" value="InterPro"/>
</dbReference>
<keyword evidence="5" id="KW-0614">Plasmid</keyword>
<protein>
    <submittedName>
        <fullName evidence="5">Nitrile hydratase subunit alpha</fullName>
    </submittedName>
</protein>
<keyword evidence="1" id="KW-0479">Metal-binding</keyword>